<evidence type="ECO:0000256" key="10">
    <source>
        <dbReference type="RuleBase" id="RU361215"/>
    </source>
</evidence>
<feature type="site" description="Important for enzyme activity" evidence="8 9">
    <location>
        <position position="174"/>
    </location>
</feature>
<proteinExistence type="inferred from homology"/>
<dbReference type="EC" id="3.4.19.12" evidence="10"/>
<feature type="active site" description="Proton donor" evidence="7 9">
    <location>
        <position position="159"/>
    </location>
</feature>
<dbReference type="GO" id="GO:0004843">
    <property type="term" value="F:cysteine-type deubiquitinase activity"/>
    <property type="evidence" value="ECO:0007669"/>
    <property type="project" value="UniProtKB-UniRule"/>
</dbReference>
<reference evidence="12 13" key="1">
    <citation type="journal article" date="2013" name="MBio">
        <title>Genome sequencing of the plant pathogen Taphrina deformans, the causal agent of peach leaf curl.</title>
        <authorList>
            <person name="Cisse O.H."/>
            <person name="Almeida J.M.G.C.F."/>
            <person name="Fonseca A."/>
            <person name="Kumar A.A."/>
            <person name="Salojaervi J."/>
            <person name="Overmyer K."/>
            <person name="Hauser P.M."/>
            <person name="Pagni M."/>
        </authorList>
    </citation>
    <scope>NUCLEOTIDE SEQUENCE [LARGE SCALE GENOMIC DNA]</scope>
    <source>
        <strain evidence="13">PYCC 5710 / ATCC 11124 / CBS 356.35 / IMI 108563 / JCM 9778 / NBRC 8474</strain>
    </source>
</reference>
<evidence type="ECO:0000256" key="3">
    <source>
        <dbReference type="ARBA" id="ARBA00022670"/>
    </source>
</evidence>
<evidence type="ECO:0000256" key="7">
    <source>
        <dbReference type="PIRSR" id="PIRSR038120-1"/>
    </source>
</evidence>
<dbReference type="Proteomes" id="UP000013776">
    <property type="component" value="Unassembled WGS sequence"/>
</dbReference>
<dbReference type="VEuPathDB" id="FungiDB:TAPDE_004577"/>
<comment type="caution">
    <text evidence="12">The sequence shown here is derived from an EMBL/GenBank/DDBJ whole genome shotgun (WGS) entry which is preliminary data.</text>
</comment>
<name>R4XEC5_TAPDE</name>
<keyword evidence="6 9" id="KW-0788">Thiol protease</keyword>
<comment type="similarity">
    <text evidence="2 9 10">Belongs to the peptidase C12 family.</text>
</comment>
<dbReference type="GO" id="GO:0006511">
    <property type="term" value="P:ubiquitin-dependent protein catabolic process"/>
    <property type="evidence" value="ECO:0007669"/>
    <property type="project" value="UniProtKB-UniRule"/>
</dbReference>
<evidence type="ECO:0000256" key="1">
    <source>
        <dbReference type="ARBA" id="ARBA00000707"/>
    </source>
</evidence>
<dbReference type="STRING" id="1097556.R4XEC5"/>
<evidence type="ECO:0000256" key="4">
    <source>
        <dbReference type="ARBA" id="ARBA00022786"/>
    </source>
</evidence>
<feature type="active site" description="Nucleophile" evidence="7 9">
    <location>
        <position position="83"/>
    </location>
</feature>
<dbReference type="PANTHER" id="PTHR10589:SF16">
    <property type="entry name" value="UBIQUITIN CARBOXYL-TERMINAL HYDROLASE ISOZYME L5"/>
    <property type="match status" value="1"/>
</dbReference>
<dbReference type="PANTHER" id="PTHR10589">
    <property type="entry name" value="UBIQUITIN CARBOXYL-TERMINAL HYDROLASE"/>
    <property type="match status" value="1"/>
</dbReference>
<dbReference type="InterPro" id="IPR038765">
    <property type="entry name" value="Papain-like_cys_pep_sf"/>
</dbReference>
<gene>
    <name evidence="12" type="ORF">TAPDE_004577</name>
</gene>
<accession>R4XEC5</accession>
<keyword evidence="4 9" id="KW-0833">Ubl conjugation pathway</keyword>
<evidence type="ECO:0000256" key="6">
    <source>
        <dbReference type="ARBA" id="ARBA00022807"/>
    </source>
</evidence>
<evidence type="ECO:0000256" key="8">
    <source>
        <dbReference type="PIRSR" id="PIRSR038120-2"/>
    </source>
</evidence>
<dbReference type="AlphaFoldDB" id="R4XEC5"/>
<comment type="catalytic activity">
    <reaction evidence="1 9 10">
        <text>Thiol-dependent hydrolysis of ester, thioester, amide, peptide and isopeptide bonds formed by the C-terminal Gly of ubiquitin (a 76-residue protein attached to proteins as an intracellular targeting signal).</text>
        <dbReference type="EC" id="3.4.19.12"/>
    </reaction>
</comment>
<evidence type="ECO:0000256" key="2">
    <source>
        <dbReference type="ARBA" id="ARBA00009326"/>
    </source>
</evidence>
<evidence type="ECO:0000313" key="13">
    <source>
        <dbReference type="Proteomes" id="UP000013776"/>
    </source>
</evidence>
<dbReference type="InterPro" id="IPR001578">
    <property type="entry name" value="Peptidase_C12_UCH"/>
</dbReference>
<evidence type="ECO:0000259" key="11">
    <source>
        <dbReference type="PROSITE" id="PS52048"/>
    </source>
</evidence>
<evidence type="ECO:0000313" key="12">
    <source>
        <dbReference type="EMBL" id="CCG84177.1"/>
    </source>
</evidence>
<protein>
    <recommendedName>
        <fullName evidence="10">Ubiquitin carboxyl-terminal hydrolase</fullName>
        <ecNumber evidence="10">3.4.19.12</ecNumber>
    </recommendedName>
</protein>
<dbReference type="Pfam" id="PF01088">
    <property type="entry name" value="Peptidase_C12"/>
    <property type="match status" value="1"/>
</dbReference>
<organism evidence="12 13">
    <name type="scientific">Taphrina deformans (strain PYCC 5710 / ATCC 11124 / CBS 356.35 / IMI 108563 / JCM 9778 / NBRC 8474)</name>
    <name type="common">Peach leaf curl fungus</name>
    <name type="synonym">Lalaria deformans</name>
    <dbReference type="NCBI Taxonomy" id="1097556"/>
    <lineage>
        <taxon>Eukaryota</taxon>
        <taxon>Fungi</taxon>
        <taxon>Dikarya</taxon>
        <taxon>Ascomycota</taxon>
        <taxon>Taphrinomycotina</taxon>
        <taxon>Taphrinomycetes</taxon>
        <taxon>Taphrinales</taxon>
        <taxon>Taphrinaceae</taxon>
        <taxon>Taphrina</taxon>
    </lineage>
</organism>
<keyword evidence="5 9" id="KW-0378">Hydrolase</keyword>
<dbReference type="eggNOG" id="KOG2778">
    <property type="taxonomic scope" value="Eukaryota"/>
</dbReference>
<dbReference type="InterPro" id="IPR017390">
    <property type="entry name" value="Ubiquitinyl_hydrolase_UCH37"/>
</dbReference>
<dbReference type="SUPFAM" id="SSF54001">
    <property type="entry name" value="Cysteine proteinases"/>
    <property type="match status" value="1"/>
</dbReference>
<dbReference type="GO" id="GO:0005737">
    <property type="term" value="C:cytoplasm"/>
    <property type="evidence" value="ECO:0007669"/>
    <property type="project" value="TreeGrafter"/>
</dbReference>
<dbReference type="PRINTS" id="PR00707">
    <property type="entry name" value="UBCTHYDRLASE"/>
</dbReference>
<evidence type="ECO:0000256" key="5">
    <source>
        <dbReference type="ARBA" id="ARBA00022801"/>
    </source>
</evidence>
<sequence>MSWLTIESDPAVFSALISDLGVRDVVVEEVFSIDAESLDAITPAYGFIFLFKYQRDSAQSKSAGTPSDNESIWFAHQIIQNACGTQAILAILLNQPDIVLGPELSSFKEFTVQFPADLRGETMTNSDLLRTVHNSFSRSEMFHQENDPLDGESGEAPHHFVAYSRIDGRLYELDGLRPSPIDHGPCPAQMGTKLQEVIGERVARYAADEVHFNLLALTRDPLAADGAHLSDHERTMALQNRDTRDREVELRRHNFATAILEMTRQLLKNKSRVELDGIIHNARATNKRKRELRP</sequence>
<evidence type="ECO:0000256" key="9">
    <source>
        <dbReference type="PROSITE-ProRule" id="PRU01393"/>
    </source>
</evidence>
<dbReference type="GO" id="GO:0016579">
    <property type="term" value="P:protein deubiquitination"/>
    <property type="evidence" value="ECO:0007669"/>
    <property type="project" value="InterPro"/>
</dbReference>
<dbReference type="PIRSF" id="PIRSF038120">
    <property type="entry name" value="Ubiquitinyl_hydrolase_UCH37"/>
    <property type="match status" value="1"/>
</dbReference>
<dbReference type="CDD" id="cd09617">
    <property type="entry name" value="Peptidase_C12_UCH37_BAP1"/>
    <property type="match status" value="1"/>
</dbReference>
<dbReference type="EMBL" id="CAHR02000208">
    <property type="protein sequence ID" value="CCG84177.1"/>
    <property type="molecule type" value="Genomic_DNA"/>
</dbReference>
<dbReference type="PROSITE" id="PS52048">
    <property type="entry name" value="UCH_DOMAIN"/>
    <property type="match status" value="1"/>
</dbReference>
<dbReference type="OrthoDB" id="1924260at2759"/>
<feature type="domain" description="UCH catalytic" evidence="11">
    <location>
        <begin position="2"/>
        <end position="219"/>
    </location>
</feature>
<dbReference type="Gene3D" id="3.40.532.10">
    <property type="entry name" value="Peptidase C12, ubiquitin carboxyl-terminal hydrolase"/>
    <property type="match status" value="1"/>
</dbReference>
<dbReference type="InterPro" id="IPR036959">
    <property type="entry name" value="Peptidase_C12_UCH_sf"/>
</dbReference>
<feature type="site" description="Transition state stabilizer" evidence="9">
    <location>
        <position position="77"/>
    </location>
</feature>
<keyword evidence="3 9" id="KW-0645">Protease</keyword>
<keyword evidence="13" id="KW-1185">Reference proteome</keyword>